<keyword evidence="4" id="KW-1185">Reference proteome</keyword>
<sequence>MPTQSHRINVTSPLVQYLDGQWSVPVSSSPDQSPSVSCHGNQNNDAKCSASLQFIGKNITLSLVDIHCDGDDNNNNCSTIFDDGSPQTASPDNIHELGIGEGPHNFNLIAKNIDLGYFNLASTVGSTNDLPVTNDSPAFAYEPQDAWHTNIISLPGFNGGNVSTTNQPNASVTFSFKGDRVALYGAVSAQGGNYTAQLDNRLALNLTEKIAFSPLPPNTFLPELIFFAAGLDVGDHNVTLVSTSPEVFTVDYAVVDADMDPNLLSASSSSTMSPGTSSTTVLPNTTGAPPSSAYSTLFFSSNSSRHPNGLSGARLIGLIAGVAILVALLLIALGYICPSPSGQVGTPAPSTPHSFNDFPPPHPTGVIPAPTAKHTQTSQQSLSLVAQPQRTSWDARSFDSRSSATLDESSEGYQAEVHCVLQVEI</sequence>
<reference evidence="3" key="1">
    <citation type="submission" date="2023-03" db="EMBL/GenBank/DDBJ databases">
        <title>Massive genome expansion in bonnet fungi (Mycena s.s.) driven by repeated elements and novel gene families across ecological guilds.</title>
        <authorList>
            <consortium name="Lawrence Berkeley National Laboratory"/>
            <person name="Harder C.B."/>
            <person name="Miyauchi S."/>
            <person name="Viragh M."/>
            <person name="Kuo A."/>
            <person name="Thoen E."/>
            <person name="Andreopoulos B."/>
            <person name="Lu D."/>
            <person name="Skrede I."/>
            <person name="Drula E."/>
            <person name="Henrissat B."/>
            <person name="Morin E."/>
            <person name="Kohler A."/>
            <person name="Barry K."/>
            <person name="LaButti K."/>
            <person name="Morin E."/>
            <person name="Salamov A."/>
            <person name="Lipzen A."/>
            <person name="Mereny Z."/>
            <person name="Hegedus B."/>
            <person name="Baldrian P."/>
            <person name="Stursova M."/>
            <person name="Weitz H."/>
            <person name="Taylor A."/>
            <person name="Grigoriev I.V."/>
            <person name="Nagy L.G."/>
            <person name="Martin F."/>
            <person name="Kauserud H."/>
        </authorList>
    </citation>
    <scope>NUCLEOTIDE SEQUENCE</scope>
    <source>
        <strain evidence="3">CBHHK002</strain>
    </source>
</reference>
<dbReference type="Proteomes" id="UP001218218">
    <property type="component" value="Unassembled WGS sequence"/>
</dbReference>
<comment type="caution">
    <text evidence="3">The sequence shown here is derived from an EMBL/GenBank/DDBJ whole genome shotgun (WGS) entry which is preliminary data.</text>
</comment>
<feature type="compositionally biased region" description="Low complexity" evidence="1">
    <location>
        <begin position="265"/>
        <end position="280"/>
    </location>
</feature>
<evidence type="ECO:0000313" key="3">
    <source>
        <dbReference type="EMBL" id="KAJ7322883.1"/>
    </source>
</evidence>
<evidence type="ECO:0000256" key="1">
    <source>
        <dbReference type="SAM" id="MobiDB-lite"/>
    </source>
</evidence>
<dbReference type="EMBL" id="JARIHO010000048">
    <property type="protein sequence ID" value="KAJ7322883.1"/>
    <property type="molecule type" value="Genomic_DNA"/>
</dbReference>
<protein>
    <submittedName>
        <fullName evidence="3">Uncharacterized protein</fullName>
    </submittedName>
</protein>
<evidence type="ECO:0000256" key="2">
    <source>
        <dbReference type="SAM" id="Phobius"/>
    </source>
</evidence>
<organism evidence="3 4">
    <name type="scientific">Mycena albidolilacea</name>
    <dbReference type="NCBI Taxonomy" id="1033008"/>
    <lineage>
        <taxon>Eukaryota</taxon>
        <taxon>Fungi</taxon>
        <taxon>Dikarya</taxon>
        <taxon>Basidiomycota</taxon>
        <taxon>Agaricomycotina</taxon>
        <taxon>Agaricomycetes</taxon>
        <taxon>Agaricomycetidae</taxon>
        <taxon>Agaricales</taxon>
        <taxon>Marasmiineae</taxon>
        <taxon>Mycenaceae</taxon>
        <taxon>Mycena</taxon>
    </lineage>
</organism>
<feature type="region of interest" description="Disordered" evidence="1">
    <location>
        <begin position="265"/>
        <end position="287"/>
    </location>
</feature>
<feature type="region of interest" description="Disordered" evidence="1">
    <location>
        <begin position="342"/>
        <end position="398"/>
    </location>
</feature>
<feature type="compositionally biased region" description="Polar residues" evidence="1">
    <location>
        <begin position="373"/>
        <end position="398"/>
    </location>
</feature>
<keyword evidence="2" id="KW-0812">Transmembrane</keyword>
<feature type="transmembrane region" description="Helical" evidence="2">
    <location>
        <begin position="315"/>
        <end position="336"/>
    </location>
</feature>
<gene>
    <name evidence="3" type="ORF">DFH08DRAFT_818018</name>
</gene>
<name>A0AAD7EGZ4_9AGAR</name>
<keyword evidence="2" id="KW-0472">Membrane</keyword>
<accession>A0AAD7EGZ4</accession>
<evidence type="ECO:0000313" key="4">
    <source>
        <dbReference type="Proteomes" id="UP001218218"/>
    </source>
</evidence>
<dbReference type="Gene3D" id="2.60.120.260">
    <property type="entry name" value="Galactose-binding domain-like"/>
    <property type="match status" value="1"/>
</dbReference>
<dbReference type="AlphaFoldDB" id="A0AAD7EGZ4"/>
<proteinExistence type="predicted"/>
<keyword evidence="2" id="KW-1133">Transmembrane helix</keyword>